<organism evidence="1">
    <name type="scientific">Anguilla anguilla</name>
    <name type="common">European freshwater eel</name>
    <name type="synonym">Muraena anguilla</name>
    <dbReference type="NCBI Taxonomy" id="7936"/>
    <lineage>
        <taxon>Eukaryota</taxon>
        <taxon>Metazoa</taxon>
        <taxon>Chordata</taxon>
        <taxon>Craniata</taxon>
        <taxon>Vertebrata</taxon>
        <taxon>Euteleostomi</taxon>
        <taxon>Actinopterygii</taxon>
        <taxon>Neopterygii</taxon>
        <taxon>Teleostei</taxon>
        <taxon>Anguilliformes</taxon>
        <taxon>Anguillidae</taxon>
        <taxon>Anguilla</taxon>
    </lineage>
</organism>
<name>A0A0E9QXX4_ANGAN</name>
<evidence type="ECO:0000313" key="1">
    <source>
        <dbReference type="EMBL" id="JAH21100.1"/>
    </source>
</evidence>
<reference evidence="1" key="2">
    <citation type="journal article" date="2015" name="Fish Shellfish Immunol.">
        <title>Early steps in the European eel (Anguilla anguilla)-Vibrio vulnificus interaction in the gills: Role of the RtxA13 toxin.</title>
        <authorList>
            <person name="Callol A."/>
            <person name="Pajuelo D."/>
            <person name="Ebbesson L."/>
            <person name="Teles M."/>
            <person name="MacKenzie S."/>
            <person name="Amaro C."/>
        </authorList>
    </citation>
    <scope>NUCLEOTIDE SEQUENCE</scope>
</reference>
<proteinExistence type="predicted"/>
<accession>A0A0E9QXX4</accession>
<dbReference type="EMBL" id="GBXM01087477">
    <property type="protein sequence ID" value="JAH21100.1"/>
    <property type="molecule type" value="Transcribed_RNA"/>
</dbReference>
<protein>
    <submittedName>
        <fullName evidence="1">Uncharacterized protein</fullName>
    </submittedName>
</protein>
<sequence length="14" mass="1658">MIKGLRLIYFTSCL</sequence>
<reference evidence="1" key="1">
    <citation type="submission" date="2014-11" db="EMBL/GenBank/DDBJ databases">
        <authorList>
            <person name="Amaro Gonzalez C."/>
        </authorList>
    </citation>
    <scope>NUCLEOTIDE SEQUENCE</scope>
</reference>